<reference evidence="2 3" key="1">
    <citation type="submission" date="2014-10" db="EMBL/GenBank/DDBJ databases">
        <title>Draft genome of the hookworm Ancylostoma caninum.</title>
        <authorList>
            <person name="Mitreva M."/>
        </authorList>
    </citation>
    <scope>NUCLEOTIDE SEQUENCE [LARGE SCALE GENOMIC DNA]</scope>
    <source>
        <strain evidence="2 3">Baltimore</strain>
    </source>
</reference>
<keyword evidence="3" id="KW-1185">Reference proteome</keyword>
<dbReference type="Proteomes" id="UP000252519">
    <property type="component" value="Unassembled WGS sequence"/>
</dbReference>
<feature type="region of interest" description="Disordered" evidence="1">
    <location>
        <begin position="123"/>
        <end position="147"/>
    </location>
</feature>
<dbReference type="EMBL" id="JOJR01000020">
    <property type="protein sequence ID" value="RCN50787.1"/>
    <property type="molecule type" value="Genomic_DNA"/>
</dbReference>
<sequence length="205" mass="23309">MKRTRPKNRGIIRFIYKQNYASYTSKIGSLKFEDPDKGHEVESEFDSYWESKQGDNSMIDNSIQLRRRLKLLLVELECQEQAAKIDISSGRAIYSAYTLSNLDQPSTSASQAILTQAIKIETTTATDQPRTGNTQEQGPVKDNPTASSTVVAPTQMLRHTYGHKLRIPEFNGNPKEFESFRKLFEELVHKQSYSNLEKLSILLGC</sequence>
<feature type="compositionally biased region" description="Polar residues" evidence="1">
    <location>
        <begin position="123"/>
        <end position="137"/>
    </location>
</feature>
<proteinExistence type="predicted"/>
<dbReference type="OrthoDB" id="5920525at2759"/>
<dbReference type="STRING" id="29170.A0A368H6A9"/>
<accession>A0A368H6A9</accession>
<organism evidence="2 3">
    <name type="scientific">Ancylostoma caninum</name>
    <name type="common">Dog hookworm</name>
    <dbReference type="NCBI Taxonomy" id="29170"/>
    <lineage>
        <taxon>Eukaryota</taxon>
        <taxon>Metazoa</taxon>
        <taxon>Ecdysozoa</taxon>
        <taxon>Nematoda</taxon>
        <taxon>Chromadorea</taxon>
        <taxon>Rhabditida</taxon>
        <taxon>Rhabditina</taxon>
        <taxon>Rhabditomorpha</taxon>
        <taxon>Strongyloidea</taxon>
        <taxon>Ancylostomatidae</taxon>
        <taxon>Ancylostomatinae</taxon>
        <taxon>Ancylostoma</taxon>
    </lineage>
</organism>
<evidence type="ECO:0000256" key="1">
    <source>
        <dbReference type="SAM" id="MobiDB-lite"/>
    </source>
</evidence>
<dbReference type="AlphaFoldDB" id="A0A368H6A9"/>
<protein>
    <submittedName>
        <fullName evidence="2">Uncharacterized protein</fullName>
    </submittedName>
</protein>
<gene>
    <name evidence="2" type="ORF">ANCCAN_03173</name>
</gene>
<comment type="caution">
    <text evidence="2">The sequence shown here is derived from an EMBL/GenBank/DDBJ whole genome shotgun (WGS) entry which is preliminary data.</text>
</comment>
<evidence type="ECO:0000313" key="2">
    <source>
        <dbReference type="EMBL" id="RCN50787.1"/>
    </source>
</evidence>
<evidence type="ECO:0000313" key="3">
    <source>
        <dbReference type="Proteomes" id="UP000252519"/>
    </source>
</evidence>
<name>A0A368H6A9_ANCCA</name>